<evidence type="ECO:0000313" key="2">
    <source>
        <dbReference type="Proteomes" id="UP001595704"/>
    </source>
</evidence>
<keyword evidence="2" id="KW-1185">Reference proteome</keyword>
<dbReference type="EC" id="2.4.-.-" evidence="1"/>
<dbReference type="EMBL" id="JBHRYC010000040">
    <property type="protein sequence ID" value="MFC3637588.1"/>
    <property type="molecule type" value="Genomic_DNA"/>
</dbReference>
<sequence length="293" mass="31733">MALILFSTTDLAGSRERELTRLLASIGRNVQNGADIRLYLLLQNCPPTSLARLREQAPPCCRLVAISDRCPLSAARNQLIEAALAEATPGYDDVVGFPDDDCWYPDHTGTSLSRIFTALPDLEVMICRVARQPDDAPVATEEVRQAAVSDIVRLTTSNSLFIRGTTFLRVGGFAPDLGVGTVNGSAEDTDYAIRALLAAGRAGLVDRALIAHPEPDLTSAAKYYRGALIVLARHAGQRPALMFEFVRKLLVGGYFVSRRKLSARHLLDAFAAAARNFLINTPQPPHAGLKVRG</sequence>
<gene>
    <name evidence="1" type="ORF">ACFONL_09395</name>
</gene>
<dbReference type="RefSeq" id="WP_191320527.1">
    <property type="nucleotide sequence ID" value="NZ_BNCG01000019.1"/>
</dbReference>
<keyword evidence="1" id="KW-0328">Glycosyltransferase</keyword>
<reference evidence="2" key="1">
    <citation type="journal article" date="2019" name="Int. J. Syst. Evol. Microbiol.">
        <title>The Global Catalogue of Microorganisms (GCM) 10K type strain sequencing project: providing services to taxonomists for standard genome sequencing and annotation.</title>
        <authorList>
            <consortium name="The Broad Institute Genomics Platform"/>
            <consortium name="The Broad Institute Genome Sequencing Center for Infectious Disease"/>
            <person name="Wu L."/>
            <person name="Ma J."/>
        </authorList>
    </citation>
    <scope>NUCLEOTIDE SEQUENCE [LARGE SCALE GENOMIC DNA]</scope>
    <source>
        <strain evidence="2">KCTC 42282</strain>
    </source>
</reference>
<dbReference type="SUPFAM" id="SSF53448">
    <property type="entry name" value="Nucleotide-diphospho-sugar transferases"/>
    <property type="match status" value="1"/>
</dbReference>
<accession>A0ABV7UGY5</accession>
<keyword evidence="1" id="KW-0808">Transferase</keyword>
<dbReference type="GO" id="GO:0016757">
    <property type="term" value="F:glycosyltransferase activity"/>
    <property type="evidence" value="ECO:0007669"/>
    <property type="project" value="UniProtKB-KW"/>
</dbReference>
<organism evidence="1 2">
    <name type="scientific">Camelimonas fluminis</name>
    <dbReference type="NCBI Taxonomy" id="1576911"/>
    <lineage>
        <taxon>Bacteria</taxon>
        <taxon>Pseudomonadati</taxon>
        <taxon>Pseudomonadota</taxon>
        <taxon>Alphaproteobacteria</taxon>
        <taxon>Hyphomicrobiales</taxon>
        <taxon>Chelatococcaceae</taxon>
        <taxon>Camelimonas</taxon>
    </lineage>
</organism>
<dbReference type="Proteomes" id="UP001595704">
    <property type="component" value="Unassembled WGS sequence"/>
</dbReference>
<protein>
    <submittedName>
        <fullName evidence="1">Glycosyltransferase family 2 protein</fullName>
        <ecNumber evidence="1">2.4.-.-</ecNumber>
    </submittedName>
</protein>
<dbReference type="Gene3D" id="3.90.550.10">
    <property type="entry name" value="Spore Coat Polysaccharide Biosynthesis Protein SpsA, Chain A"/>
    <property type="match status" value="1"/>
</dbReference>
<dbReference type="InterPro" id="IPR029044">
    <property type="entry name" value="Nucleotide-diphossugar_trans"/>
</dbReference>
<evidence type="ECO:0000313" key="1">
    <source>
        <dbReference type="EMBL" id="MFC3637588.1"/>
    </source>
</evidence>
<name>A0ABV7UGY5_9HYPH</name>
<comment type="caution">
    <text evidence="1">The sequence shown here is derived from an EMBL/GenBank/DDBJ whole genome shotgun (WGS) entry which is preliminary data.</text>
</comment>
<proteinExistence type="predicted"/>